<dbReference type="Proteomes" id="UP000494163">
    <property type="component" value="Chromosome X"/>
</dbReference>
<dbReference type="OMA" id="RESGWHA"/>
<protein>
    <submittedName>
        <fullName evidence="1">CG15912</fullName>
    </submittedName>
</protein>
<dbReference type="SUPFAM" id="SSF56784">
    <property type="entry name" value="HAD-like"/>
    <property type="match status" value="1"/>
</dbReference>
<evidence type="ECO:0000313" key="1">
    <source>
        <dbReference type="EMBL" id="ALC49003.1"/>
    </source>
</evidence>
<dbReference type="InterPro" id="IPR023214">
    <property type="entry name" value="HAD_sf"/>
</dbReference>
<dbReference type="EMBL" id="CP012528">
    <property type="protein sequence ID" value="ALC49003.1"/>
    <property type="molecule type" value="Genomic_DNA"/>
</dbReference>
<dbReference type="InterPro" id="IPR006439">
    <property type="entry name" value="HAD-SF_hydro_IA"/>
</dbReference>
<accession>A0A0M3QZ89</accession>
<gene>
    <name evidence="1" type="ORF">Dbus_chrXg859</name>
</gene>
<dbReference type="STRING" id="30019.A0A0M3QZ89"/>
<dbReference type="InterPro" id="IPR036412">
    <property type="entry name" value="HAD-like_sf"/>
</dbReference>
<dbReference type="Gene3D" id="1.10.150.720">
    <property type="entry name" value="Haloacid dehalogenase-like hydrolase"/>
    <property type="match status" value="1"/>
</dbReference>
<dbReference type="GO" id="GO:0005634">
    <property type="term" value="C:nucleus"/>
    <property type="evidence" value="ECO:0007669"/>
    <property type="project" value="TreeGrafter"/>
</dbReference>
<dbReference type="InterPro" id="IPR044924">
    <property type="entry name" value="HAD-SF_hydro_IA_REG-2-like_cap"/>
</dbReference>
<dbReference type="SMR" id="A0A0M3QZ89"/>
<evidence type="ECO:0000313" key="2">
    <source>
        <dbReference type="Proteomes" id="UP000494163"/>
    </source>
</evidence>
<name>A0A0M3QZ89_DROBS</name>
<keyword evidence="2" id="KW-1185">Reference proteome</keyword>
<sequence>MSEQHSNFGCHTIGWQNWWRQLVINTFNCADATVPQDKLPAIAEHLLNVFRTSACWSHVDCAADLVQCVRGIGKSVGVISNFDASLPKVLKAMDFDDKFDFVLTSYEAGVMKPDPSIFEIPVKMLSIEPNQALHIGNKFDMDYIGARQSGWSSLLVQSQFEPATSEEARRHSYPSIAQMLYALEFEEINW</sequence>
<dbReference type="PANTHER" id="PTHR46191:SF2">
    <property type="entry name" value="HALOACID DEHALOGENASE-LIKE HYDROLASE DOMAIN-CONTAINING PROTEIN 3"/>
    <property type="match status" value="1"/>
</dbReference>
<organism evidence="1 2">
    <name type="scientific">Drosophila busckii</name>
    <name type="common">Fruit fly</name>
    <dbReference type="NCBI Taxonomy" id="30019"/>
    <lineage>
        <taxon>Eukaryota</taxon>
        <taxon>Metazoa</taxon>
        <taxon>Ecdysozoa</taxon>
        <taxon>Arthropoda</taxon>
        <taxon>Hexapoda</taxon>
        <taxon>Insecta</taxon>
        <taxon>Pterygota</taxon>
        <taxon>Neoptera</taxon>
        <taxon>Endopterygota</taxon>
        <taxon>Diptera</taxon>
        <taxon>Brachycera</taxon>
        <taxon>Muscomorpha</taxon>
        <taxon>Ephydroidea</taxon>
        <taxon>Drosophilidae</taxon>
        <taxon>Drosophila</taxon>
    </lineage>
</organism>
<dbReference type="PANTHER" id="PTHR46191">
    <property type="match status" value="1"/>
</dbReference>
<proteinExistence type="predicted"/>
<dbReference type="CDD" id="cd16415">
    <property type="entry name" value="HAD_dREG-2_like"/>
    <property type="match status" value="1"/>
</dbReference>
<dbReference type="NCBIfam" id="TIGR01549">
    <property type="entry name" value="HAD-SF-IA-v1"/>
    <property type="match status" value="1"/>
</dbReference>
<dbReference type="PRINTS" id="PR00413">
    <property type="entry name" value="HADHALOGNASE"/>
</dbReference>
<dbReference type="Gene3D" id="3.40.50.1000">
    <property type="entry name" value="HAD superfamily/HAD-like"/>
    <property type="match status" value="1"/>
</dbReference>
<dbReference type="OrthoDB" id="444127at2759"/>
<reference evidence="1 2" key="1">
    <citation type="submission" date="2015-08" db="EMBL/GenBank/DDBJ databases">
        <title>Ancestral chromatin configuration constrains chromatin evolution on differentiating sex chromosomes in Drosophila.</title>
        <authorList>
            <person name="Zhou Q."/>
            <person name="Bachtrog D."/>
        </authorList>
    </citation>
    <scope>NUCLEOTIDE SEQUENCE [LARGE SCALE GENOMIC DNA]</scope>
    <source>
        <tissue evidence="1">Whole larvae</tissue>
    </source>
</reference>
<dbReference type="AlphaFoldDB" id="A0A0M3QZ89"/>
<dbReference type="Pfam" id="PF00702">
    <property type="entry name" value="Hydrolase"/>
    <property type="match status" value="1"/>
</dbReference>
<dbReference type="InterPro" id="IPR051828">
    <property type="entry name" value="HAD-like_hydrolase_domain"/>
</dbReference>